<sequence>MVMKAIEIYMNINGRGAEAITFYEEAFNTKAEHVTTFAQGWPDCPPELEHLIMNAQFNIDGIRMQLSDNNPIFDFQIGQNMTAALIVESVEEAQELFNKLSRDAMNIKMPLQAVPWSPAYGNVTDKYGMTWQINTELS</sequence>
<dbReference type="EMBL" id="ALSF01000051">
    <property type="protein sequence ID" value="EPU40007.1"/>
    <property type="molecule type" value="Genomic_DNA"/>
</dbReference>
<gene>
    <name evidence="2" type="ORF">SAG0164_07980</name>
</gene>
<dbReference type="RefSeq" id="WP_000245056.1">
    <property type="nucleotide sequence ID" value="NZ_ALSF01000051.1"/>
</dbReference>
<proteinExistence type="predicted"/>
<evidence type="ECO:0000313" key="2">
    <source>
        <dbReference type="EMBL" id="EPU40007.1"/>
    </source>
</evidence>
<dbReference type="Gene3D" id="3.10.180.10">
    <property type="entry name" value="2,3-Dihydroxybiphenyl 1,2-Dioxygenase, domain 1"/>
    <property type="match status" value="1"/>
</dbReference>
<accession>A0AAD2WWQ2</accession>
<dbReference type="InterPro" id="IPR029068">
    <property type="entry name" value="Glyas_Bleomycin-R_OHBP_Dase"/>
</dbReference>
<dbReference type="PANTHER" id="PTHR33990">
    <property type="entry name" value="PROTEIN YJDN-RELATED"/>
    <property type="match status" value="1"/>
</dbReference>
<feature type="domain" description="PhnB-like" evidence="1">
    <location>
        <begin position="10"/>
        <end position="133"/>
    </location>
</feature>
<evidence type="ECO:0000259" key="1">
    <source>
        <dbReference type="Pfam" id="PF06983"/>
    </source>
</evidence>
<dbReference type="SUPFAM" id="SSF54593">
    <property type="entry name" value="Glyoxalase/Bleomycin resistance protein/Dihydroxybiphenyl dioxygenase"/>
    <property type="match status" value="1"/>
</dbReference>
<dbReference type="PANTHER" id="PTHR33990:SF1">
    <property type="entry name" value="PROTEIN YJDN"/>
    <property type="match status" value="1"/>
</dbReference>
<dbReference type="AlphaFoldDB" id="A0AAD2WWQ2"/>
<dbReference type="Pfam" id="PF06983">
    <property type="entry name" value="3-dmu-9_3-mt"/>
    <property type="match status" value="1"/>
</dbReference>
<protein>
    <submittedName>
        <fullName evidence="2">Bleomycin resistance protein</fullName>
    </submittedName>
</protein>
<dbReference type="InterPro" id="IPR028973">
    <property type="entry name" value="PhnB-like"/>
</dbReference>
<evidence type="ECO:0000313" key="3">
    <source>
        <dbReference type="Proteomes" id="UP000015176"/>
    </source>
</evidence>
<organism evidence="2 3">
    <name type="scientific">Streptococcus agalactiae MRI Z1-216</name>
    <dbReference type="NCBI Taxonomy" id="1154879"/>
    <lineage>
        <taxon>Bacteria</taxon>
        <taxon>Bacillati</taxon>
        <taxon>Bacillota</taxon>
        <taxon>Bacilli</taxon>
        <taxon>Lactobacillales</taxon>
        <taxon>Streptococcaceae</taxon>
        <taxon>Streptococcus</taxon>
    </lineage>
</organism>
<reference evidence="2 3" key="1">
    <citation type="submission" date="2012-07" db="EMBL/GenBank/DDBJ databases">
        <authorList>
            <person name="Moroni P."/>
            <person name="Richards V.P."/>
            <person name="Durkin S.A.S."/>
            <person name="Kim M."/>
            <person name="Pavinski Bitar P.D."/>
            <person name="Stanhope M.J."/>
            <person name="Town C.D."/>
            <person name="Zadoks R.N."/>
            <person name="Venter J.C."/>
        </authorList>
    </citation>
    <scope>NUCLEOTIDE SEQUENCE [LARGE SCALE GENOMIC DNA]</scope>
    <source>
        <strain evidence="2 3">MRI Z1-216</strain>
    </source>
</reference>
<dbReference type="GeneID" id="66886148"/>
<dbReference type="Proteomes" id="UP000015176">
    <property type="component" value="Unassembled WGS sequence"/>
</dbReference>
<name>A0AAD2WWQ2_STRAG</name>
<comment type="caution">
    <text evidence="2">The sequence shown here is derived from an EMBL/GenBank/DDBJ whole genome shotgun (WGS) entry which is preliminary data.</text>
</comment>
<dbReference type="CDD" id="cd06588">
    <property type="entry name" value="PhnB_like"/>
    <property type="match status" value="1"/>
</dbReference>